<feature type="chain" id="PRO_5021468709" description="Lactonase family protein" evidence="3">
    <location>
        <begin position="19"/>
        <end position="441"/>
    </location>
</feature>
<dbReference type="InterPro" id="IPR011045">
    <property type="entry name" value="N2O_reductase_N"/>
</dbReference>
<dbReference type="PANTHER" id="PTHR30344:SF1">
    <property type="entry name" value="6-PHOSPHOGLUCONOLACTONASE"/>
    <property type="match status" value="1"/>
</dbReference>
<evidence type="ECO:0000313" key="5">
    <source>
        <dbReference type="Proteomes" id="UP000297839"/>
    </source>
</evidence>
<gene>
    <name evidence="4" type="ORF">EZ216_00935</name>
</gene>
<proteinExistence type="inferred from homology"/>
<evidence type="ECO:0000256" key="3">
    <source>
        <dbReference type="SAM" id="SignalP"/>
    </source>
</evidence>
<dbReference type="InterPro" id="IPR015943">
    <property type="entry name" value="WD40/YVTN_repeat-like_dom_sf"/>
</dbReference>
<dbReference type="GO" id="GO:0017057">
    <property type="term" value="F:6-phosphogluconolactonase activity"/>
    <property type="evidence" value="ECO:0007669"/>
    <property type="project" value="TreeGrafter"/>
</dbReference>
<organism evidence="4 5">
    <name type="scientific">Ramlibacter humi</name>
    <dbReference type="NCBI Taxonomy" id="2530451"/>
    <lineage>
        <taxon>Bacteria</taxon>
        <taxon>Pseudomonadati</taxon>
        <taxon>Pseudomonadota</taxon>
        <taxon>Betaproteobacteria</taxon>
        <taxon>Burkholderiales</taxon>
        <taxon>Comamonadaceae</taxon>
        <taxon>Ramlibacter</taxon>
    </lineage>
</organism>
<dbReference type="PROSITE" id="PS51257">
    <property type="entry name" value="PROKAR_LIPOPROTEIN"/>
    <property type="match status" value="1"/>
</dbReference>
<comment type="similarity">
    <text evidence="1">Belongs to the cycloisomerase 2 family.</text>
</comment>
<dbReference type="AlphaFoldDB" id="A0A4Z0CA44"/>
<keyword evidence="2" id="KW-0119">Carbohydrate metabolism</keyword>
<dbReference type="InterPro" id="IPR050282">
    <property type="entry name" value="Cycloisomerase_2"/>
</dbReference>
<dbReference type="InterPro" id="IPR019405">
    <property type="entry name" value="Lactonase_7-beta_prop"/>
</dbReference>
<dbReference type="EMBL" id="SMLK01000001">
    <property type="protein sequence ID" value="TFZ07762.1"/>
    <property type="molecule type" value="Genomic_DNA"/>
</dbReference>
<name>A0A4Z0CA44_9BURK</name>
<dbReference type="Gene3D" id="2.130.10.10">
    <property type="entry name" value="YVTN repeat-like/Quinoprotein amine dehydrogenase"/>
    <property type="match status" value="3"/>
</dbReference>
<dbReference type="GO" id="GO:0006006">
    <property type="term" value="P:glucose metabolic process"/>
    <property type="evidence" value="ECO:0007669"/>
    <property type="project" value="UniProtKB-KW"/>
</dbReference>
<sequence>MRRVLLVFAILCHVLLLAACGGKEDEVPPDAAPPESAPGPQPRPMAITVQGLLGTGLQVRHAGTVIDIGADGQFASVTPAGGTPTVEVATQPVAPPQRCSVSSATEQAATIMCGWPQAASALVGESGTGTVKAFDVAAAGAVTPTSAAIGAVDAAYAGVAHPSGRYFYVPQDASGGTLGTYAISPATGELTELARVPLGLPGPLAAMDPKGRFVVVTGRPSGFLQALRIDAATGLPERVGPPMAGAGPNPAGLAFHPAGTLVYAVSNLNGTVRPFLVNPSTGSLTGLATLTLGQPPSFFTVDPRGRFLFTYNGDDTLTVVRIGPGLGDLTEMATTASPPTTAALGVRPQGDFLFALNFDGITVFAIDGATGALSIVGATVPAGNSPGGLAIDPAGEYLLVSDTGSDMVLTYAISASGALTPTGTRPSGIAFPDSVVLVPRP</sequence>
<keyword evidence="2" id="KW-0313">Glucose metabolism</keyword>
<dbReference type="SUPFAM" id="SSF50974">
    <property type="entry name" value="Nitrous oxide reductase, N-terminal domain"/>
    <property type="match status" value="1"/>
</dbReference>
<dbReference type="PANTHER" id="PTHR30344">
    <property type="entry name" value="6-PHOSPHOGLUCONOLACTONASE-RELATED"/>
    <property type="match status" value="1"/>
</dbReference>
<protein>
    <recommendedName>
        <fullName evidence="6">Lactonase family protein</fullName>
    </recommendedName>
</protein>
<evidence type="ECO:0000313" key="4">
    <source>
        <dbReference type="EMBL" id="TFZ07762.1"/>
    </source>
</evidence>
<keyword evidence="5" id="KW-1185">Reference proteome</keyword>
<reference evidence="4 5" key="1">
    <citation type="submission" date="2019-03" db="EMBL/GenBank/DDBJ databases">
        <title>Ramlibacter sp. 18x22-1, whole genome shotgun sequence.</title>
        <authorList>
            <person name="Zhang X."/>
            <person name="Feng G."/>
            <person name="Zhu H."/>
        </authorList>
    </citation>
    <scope>NUCLEOTIDE SEQUENCE [LARGE SCALE GENOMIC DNA]</scope>
    <source>
        <strain evidence="4 5">18x22-1</strain>
    </source>
</reference>
<feature type="signal peptide" evidence="3">
    <location>
        <begin position="1"/>
        <end position="18"/>
    </location>
</feature>
<accession>A0A4Z0CA44</accession>
<keyword evidence="3" id="KW-0732">Signal</keyword>
<dbReference type="Pfam" id="PF10282">
    <property type="entry name" value="Lactonase"/>
    <property type="match status" value="2"/>
</dbReference>
<evidence type="ECO:0000256" key="2">
    <source>
        <dbReference type="ARBA" id="ARBA00022526"/>
    </source>
</evidence>
<dbReference type="Proteomes" id="UP000297839">
    <property type="component" value="Unassembled WGS sequence"/>
</dbReference>
<evidence type="ECO:0008006" key="6">
    <source>
        <dbReference type="Google" id="ProtNLM"/>
    </source>
</evidence>
<evidence type="ECO:0000256" key="1">
    <source>
        <dbReference type="ARBA" id="ARBA00005564"/>
    </source>
</evidence>
<dbReference type="RefSeq" id="WP_135247699.1">
    <property type="nucleotide sequence ID" value="NZ_SMLK01000001.1"/>
</dbReference>
<dbReference type="OrthoDB" id="8843494at2"/>
<comment type="caution">
    <text evidence="4">The sequence shown here is derived from an EMBL/GenBank/DDBJ whole genome shotgun (WGS) entry which is preliminary data.</text>
</comment>